<accession>A0A7T0C168</accession>
<dbReference type="KEGG" id="nva:G3M78_04240"/>
<feature type="domain" description="HTH cro/C1-type" evidence="1">
    <location>
        <begin position="34"/>
        <end position="87"/>
    </location>
</feature>
<dbReference type="GO" id="GO:0003677">
    <property type="term" value="F:DNA binding"/>
    <property type="evidence" value="ECO:0007669"/>
    <property type="project" value="InterPro"/>
</dbReference>
<organism evidence="2 3">
    <name type="scientific">Candidatus Nitrohelix vancouverensis</name>
    <dbReference type="NCBI Taxonomy" id="2705534"/>
    <lineage>
        <taxon>Bacteria</taxon>
        <taxon>Pseudomonadati</taxon>
        <taxon>Nitrospinota/Tectimicrobiota group</taxon>
        <taxon>Nitrospinota</taxon>
        <taxon>Nitrospinia</taxon>
        <taxon>Nitrospinales</taxon>
        <taxon>Nitrospinaceae</taxon>
        <taxon>Candidatus Nitrohelix</taxon>
    </lineage>
</organism>
<gene>
    <name evidence="2" type="ORF">G3M78_04240</name>
</gene>
<dbReference type="PROSITE" id="PS50943">
    <property type="entry name" value="HTH_CROC1"/>
    <property type="match status" value="1"/>
</dbReference>
<dbReference type="InterPro" id="IPR010982">
    <property type="entry name" value="Lambda_DNA-bd_dom_sf"/>
</dbReference>
<protein>
    <submittedName>
        <fullName evidence="2">Helix-turn-helix transcriptional regulator</fullName>
    </submittedName>
</protein>
<dbReference type="Gene3D" id="1.10.260.40">
    <property type="entry name" value="lambda repressor-like DNA-binding domains"/>
    <property type="match status" value="1"/>
</dbReference>
<dbReference type="CDD" id="cd00093">
    <property type="entry name" value="HTH_XRE"/>
    <property type="match status" value="1"/>
</dbReference>
<dbReference type="AlphaFoldDB" id="A0A7T0C168"/>
<proteinExistence type="predicted"/>
<dbReference type="SMART" id="SM00530">
    <property type="entry name" value="HTH_XRE"/>
    <property type="match status" value="1"/>
</dbReference>
<dbReference type="Pfam" id="PF13560">
    <property type="entry name" value="HTH_31"/>
    <property type="match status" value="1"/>
</dbReference>
<dbReference type="EMBL" id="CP048620">
    <property type="protein sequence ID" value="QPJ64641.1"/>
    <property type="molecule type" value="Genomic_DNA"/>
</dbReference>
<dbReference type="Proteomes" id="UP000594464">
    <property type="component" value="Chromosome"/>
</dbReference>
<dbReference type="SUPFAM" id="SSF47413">
    <property type="entry name" value="lambda repressor-like DNA-binding domains"/>
    <property type="match status" value="1"/>
</dbReference>
<name>A0A7T0C168_9BACT</name>
<evidence type="ECO:0000313" key="3">
    <source>
        <dbReference type="Proteomes" id="UP000594464"/>
    </source>
</evidence>
<sequence length="121" mass="13571">MGSNLDEKIKKLSKKRQKKIAARFEALEAEELTLRDLRKASRMTQKAVAKKLNISQDNVSRLESRSDVLLSTLKSYVQSLGGNLSLMAEFPDRPPVSITGFSVLVDKKTPKPKSRTAAQRR</sequence>
<evidence type="ECO:0000259" key="1">
    <source>
        <dbReference type="PROSITE" id="PS50943"/>
    </source>
</evidence>
<reference evidence="3" key="1">
    <citation type="submission" date="2020-02" db="EMBL/GenBank/DDBJ databases">
        <title>Genomic and physiological characterization of two novel Nitrospinaceae genera.</title>
        <authorList>
            <person name="Mueller A.J."/>
            <person name="Jung M.-Y."/>
            <person name="Strachan C.R."/>
            <person name="Herbold C.W."/>
            <person name="Kirkegaard R.H."/>
            <person name="Daims H."/>
        </authorList>
    </citation>
    <scope>NUCLEOTIDE SEQUENCE [LARGE SCALE GENOMIC DNA]</scope>
</reference>
<dbReference type="InterPro" id="IPR001387">
    <property type="entry name" value="Cro/C1-type_HTH"/>
</dbReference>
<evidence type="ECO:0000313" key="2">
    <source>
        <dbReference type="EMBL" id="QPJ64641.1"/>
    </source>
</evidence>